<dbReference type="AlphaFoldDB" id="A0AAC9Z8V6"/>
<gene>
    <name evidence="2" type="ORF">PhaeoP63_01645</name>
</gene>
<feature type="region of interest" description="Disordered" evidence="1">
    <location>
        <begin position="147"/>
        <end position="325"/>
    </location>
</feature>
<dbReference type="GO" id="GO:0005975">
    <property type="term" value="P:carbohydrate metabolic process"/>
    <property type="evidence" value="ECO:0007669"/>
    <property type="project" value="InterPro"/>
</dbReference>
<evidence type="ECO:0000313" key="3">
    <source>
        <dbReference type="Proteomes" id="UP000217545"/>
    </source>
</evidence>
<dbReference type="InterPro" id="IPR006837">
    <property type="entry name" value="Divergent_DAC"/>
</dbReference>
<evidence type="ECO:0000313" key="2">
    <source>
        <dbReference type="EMBL" id="ATF05723.1"/>
    </source>
</evidence>
<dbReference type="Proteomes" id="UP000217545">
    <property type="component" value="Chromosome"/>
</dbReference>
<accession>A0AAC9Z8V6</accession>
<feature type="region of interest" description="Disordered" evidence="1">
    <location>
        <begin position="40"/>
        <end position="68"/>
    </location>
</feature>
<protein>
    <recommendedName>
        <fullName evidence="4">Polysaccharide deacetylase</fullName>
    </recommendedName>
</protein>
<dbReference type="GeneID" id="31846061"/>
<feature type="region of interest" description="Disordered" evidence="1">
    <location>
        <begin position="84"/>
        <end position="115"/>
    </location>
</feature>
<dbReference type="EMBL" id="CP010784">
    <property type="protein sequence ID" value="ATF05723.1"/>
    <property type="molecule type" value="Genomic_DNA"/>
</dbReference>
<dbReference type="Gene3D" id="3.20.20.370">
    <property type="entry name" value="Glycoside hydrolase/deacetylase"/>
    <property type="match status" value="1"/>
</dbReference>
<proteinExistence type="predicted"/>
<dbReference type="CDD" id="cd10936">
    <property type="entry name" value="CE4_DAC2"/>
    <property type="match status" value="1"/>
</dbReference>
<dbReference type="Pfam" id="PF04748">
    <property type="entry name" value="Polysacc_deac_2"/>
    <property type="match status" value="1"/>
</dbReference>
<dbReference type="InterPro" id="IPR011330">
    <property type="entry name" value="Glyco_hydro/deAcase_b/a-brl"/>
</dbReference>
<evidence type="ECO:0008006" key="4">
    <source>
        <dbReference type="Google" id="ProtNLM"/>
    </source>
</evidence>
<feature type="compositionally biased region" description="Polar residues" evidence="1">
    <location>
        <begin position="154"/>
        <end position="167"/>
    </location>
</feature>
<reference evidence="2 3" key="1">
    <citation type="journal article" date="2017" name="Front. Microbiol.">
        <title>Phaeobacter piscinae sp. nov., a species of the Roseobacter group and potential aquaculture probiont.</title>
        <authorList>
            <person name="Sonnenschein E.C."/>
            <person name="Phippen C.B.W."/>
            <person name="Nielsen K.F."/>
            <person name="Mateiu R.V."/>
            <person name="Melchiorsen J."/>
            <person name="Gram L."/>
            <person name="Overmann J."/>
            <person name="Freese H.M."/>
        </authorList>
    </citation>
    <scope>NUCLEOTIDE SEQUENCE [LARGE SCALE GENOMIC DNA]</scope>
    <source>
        <strain evidence="2 3">P63</strain>
    </source>
</reference>
<name>A0AAC9Z8V6_9RHOB</name>
<organism evidence="2 3">
    <name type="scientific">Phaeobacter gallaeciensis</name>
    <dbReference type="NCBI Taxonomy" id="60890"/>
    <lineage>
        <taxon>Bacteria</taxon>
        <taxon>Pseudomonadati</taxon>
        <taxon>Pseudomonadota</taxon>
        <taxon>Alphaproteobacteria</taxon>
        <taxon>Rhodobacterales</taxon>
        <taxon>Roseobacteraceae</taxon>
        <taxon>Phaeobacter</taxon>
    </lineage>
</organism>
<dbReference type="RefSeq" id="WP_024097094.1">
    <property type="nucleotide sequence ID" value="NZ_CP010588.1"/>
</dbReference>
<dbReference type="SUPFAM" id="SSF88713">
    <property type="entry name" value="Glycoside hydrolase/deacetylase"/>
    <property type="match status" value="1"/>
</dbReference>
<evidence type="ECO:0000256" key="1">
    <source>
        <dbReference type="SAM" id="MobiDB-lite"/>
    </source>
</evidence>
<sequence>MRGFLGGVSFGALVAAGGAVVWSLSVPLPKSVEVSVAEPARSEVQAPAAETPVDSAGSDPDLVETPPAALDPQVVGDDLAALADADTDPASRPEVGTELGSGDRAAPGGVGAPAIDVARDAPVTPVEALPAPNAPSQEQRLVVVSEPAQPPVPQTANEAPSRLTTAPDQAAPEPLGQDPSTPSAEGDDGDNDASATANLPVPDVTTGGPALSTIEAGDDQGPALGAVPGPTAIPVVPGLGQAGPTEVGTQPAASAEPRTGAEDQGEEAGARRISDLPTTTPTAEPGNTVDATGSRPRIGTPVRPLTERDQANAPAVGSQASAQTDGVPFERNAEAFTPEADRALMSIVLIDDADAIGAEALQDFPYPLSFALDPRDPEAAAKMARHRAAGFEVMLIADLPRDAAPQDAETALQVWLETLPEAVAVLEGVETGFQGNRPLADQMATALGAMGYGMVTQDAGLNTVQKLALREGVPAGVVFRDFDGAGQDPRAIRRFLDQAAFRAGQEGAVIMLGRVQPDTISALLIWGLQDRANRVSLAPVSASLRAKLQAE</sequence>